<feature type="domain" description="Importin N-terminal" evidence="5">
    <location>
        <begin position="58"/>
        <end position="130"/>
    </location>
</feature>
<dbReference type="InterPro" id="IPR058669">
    <property type="entry name" value="TPR_IPO7/11-like"/>
</dbReference>
<proteinExistence type="inferred from homology"/>
<dbReference type="InterPro" id="IPR011989">
    <property type="entry name" value="ARM-like"/>
</dbReference>
<dbReference type="Gene3D" id="1.25.10.10">
    <property type="entry name" value="Leucine-rich Repeat Variant"/>
    <property type="match status" value="1"/>
</dbReference>
<dbReference type="SUPFAM" id="SSF48371">
    <property type="entry name" value="ARM repeat"/>
    <property type="match status" value="1"/>
</dbReference>
<keyword evidence="3" id="KW-0813">Transport</keyword>
<organism evidence="6 7">
    <name type="scientific">Acrasis kona</name>
    <dbReference type="NCBI Taxonomy" id="1008807"/>
    <lineage>
        <taxon>Eukaryota</taxon>
        <taxon>Discoba</taxon>
        <taxon>Heterolobosea</taxon>
        <taxon>Tetramitia</taxon>
        <taxon>Eutetramitia</taxon>
        <taxon>Acrasidae</taxon>
        <taxon>Acrasis</taxon>
    </lineage>
</organism>
<comment type="subcellular location">
    <subcellularLocation>
        <location evidence="1">Nucleus</location>
    </subcellularLocation>
</comment>
<evidence type="ECO:0000313" key="6">
    <source>
        <dbReference type="EMBL" id="KAL0489570.1"/>
    </source>
</evidence>
<dbReference type="Pfam" id="PF25758">
    <property type="entry name" value="TPR_IPO11"/>
    <property type="match status" value="1"/>
</dbReference>
<dbReference type="GO" id="GO:0006606">
    <property type="term" value="P:protein import into nucleus"/>
    <property type="evidence" value="ECO:0007669"/>
    <property type="project" value="TreeGrafter"/>
</dbReference>
<reference evidence="6 7" key="1">
    <citation type="submission" date="2024-03" db="EMBL/GenBank/DDBJ databases">
        <title>The Acrasis kona genome and developmental transcriptomes reveal deep origins of eukaryotic multicellular pathways.</title>
        <authorList>
            <person name="Sheikh S."/>
            <person name="Fu C.-J."/>
            <person name="Brown M.W."/>
            <person name="Baldauf S.L."/>
        </authorList>
    </citation>
    <scope>NUCLEOTIDE SEQUENCE [LARGE SCALE GENOMIC DNA]</scope>
    <source>
        <strain evidence="6 7">ATCC MYA-3509</strain>
    </source>
</reference>
<dbReference type="Pfam" id="PF08389">
    <property type="entry name" value="Xpo1"/>
    <property type="match status" value="1"/>
</dbReference>
<keyword evidence="7" id="KW-1185">Reference proteome</keyword>
<accession>A0AAW2ZL97</accession>
<sequence>MFITSPAIPSGSSPVHQRIRNYESPKRDPNLVLGQEHLPQLKSVLATALVAHSSRLEAEKTIENVQKKNGFYTLLFSVIFDTSLEYNVRYLASIILKNGVNQYWRIDTAYELSQHEKAVIKERVMDAINLEELPILTQLALVIAKIGRFDFPDKWSDLIPKIMNIIGTGSEDHRRRAILILSLLVTELSTKELSKAQFHNFSVQLIPLGTQLWNHYYKLAQEQLVQVNMPVNQTPLVITTIHVGRIMRRLICGVKSMDANKDDINTFMSSVLSMLSTLVDFRNQCVTRRIHTSELLDKVLQSLMKIPTRIHNQYPLLSPLPHYVPYVQFCLQLLTFSQHQPHKLLFRCLTFLQRVVEGSKSSFGSSNNLISTEMILSLRNSVFDLNTCTILIKCLLSRYMIMSDDDLSMWNDEPETFVKDQELDSNDSIKCAAENLFVAILENYQESCAPFVTSYTKQILDDTFGSFEHEKLLAREACYNAIGWGYYSLYENINFPNWYFTMLNKEIQIKDPRYRLVRRRACWLLGKWVEKITSGEMKQCVYWNILELLSENDLVLKLSALLTLKPILEYDLEFNLEEFEKFLDPIMTQTVKMLLVVQQEETKLTILSLLTVIMEKIGEKVIPYITSLMDYLPPIWNQSQDDALLKNAIIVNMSKLVMVLKSDCTQIHNFLVPLVQHACDVDQADNLYLLEEGLDLWQELLQNSPLMTVDVLGLFKNIVKMIKTEDWENIMMVMKIIDSYTLLGKDQFLNVFQKELCEIFMATLGNLKDHGTILCVNVIETLLVLFPTACSQCFASPLDKIFISVLKGQESNFVRSNYICLLARILLASRPIFDGYIARASALTGTNAVHGYVDVWINMVDQVVSALKRKIGALSLLCLYPTDDIGLNQRFPEVVDLAVRILYEVEEVNQEIAKRIDYDEDEQGQQEQEEAIDESHEYGRKRMLLKNDSAVHINVYQFLQNKFAEMQQVMGAQQFQALLNTVKPEVMRQLQDYKK</sequence>
<dbReference type="AlphaFoldDB" id="A0AAW2ZL97"/>
<protein>
    <submittedName>
        <fullName evidence="6">Importin-11</fullName>
    </submittedName>
</protein>
<dbReference type="SMART" id="SM00913">
    <property type="entry name" value="IBN_N"/>
    <property type="match status" value="1"/>
</dbReference>
<evidence type="ECO:0000256" key="1">
    <source>
        <dbReference type="ARBA" id="ARBA00004123"/>
    </source>
</evidence>
<evidence type="ECO:0000313" key="7">
    <source>
        <dbReference type="Proteomes" id="UP001431209"/>
    </source>
</evidence>
<comment type="similarity">
    <text evidence="2">Belongs to the importin beta family.</text>
</comment>
<dbReference type="PANTHER" id="PTHR10997">
    <property type="entry name" value="IMPORTIN-7, 8, 11"/>
    <property type="match status" value="1"/>
</dbReference>
<evidence type="ECO:0000256" key="4">
    <source>
        <dbReference type="ARBA" id="ARBA00023242"/>
    </source>
</evidence>
<dbReference type="InterPro" id="IPR013598">
    <property type="entry name" value="Exportin-1/Importin-b-like"/>
</dbReference>
<evidence type="ECO:0000259" key="5">
    <source>
        <dbReference type="PROSITE" id="PS50166"/>
    </source>
</evidence>
<dbReference type="Proteomes" id="UP001431209">
    <property type="component" value="Unassembled WGS sequence"/>
</dbReference>
<dbReference type="Pfam" id="PF03810">
    <property type="entry name" value="IBN_N"/>
    <property type="match status" value="1"/>
</dbReference>
<dbReference type="GO" id="GO:0005829">
    <property type="term" value="C:cytosol"/>
    <property type="evidence" value="ECO:0007669"/>
    <property type="project" value="TreeGrafter"/>
</dbReference>
<dbReference type="PANTHER" id="PTHR10997:SF7">
    <property type="entry name" value="IMPORTIN-11"/>
    <property type="match status" value="1"/>
</dbReference>
<comment type="caution">
    <text evidence="6">The sequence shown here is derived from an EMBL/GenBank/DDBJ whole genome shotgun (WGS) entry which is preliminary data.</text>
</comment>
<gene>
    <name evidence="6" type="ORF">AKO1_010427</name>
</gene>
<name>A0AAW2ZL97_9EUKA</name>
<keyword evidence="4" id="KW-0539">Nucleus</keyword>
<dbReference type="InterPro" id="IPR016024">
    <property type="entry name" value="ARM-type_fold"/>
</dbReference>
<dbReference type="PROSITE" id="PS50166">
    <property type="entry name" value="IMPORTIN_B_NT"/>
    <property type="match status" value="1"/>
</dbReference>
<dbReference type="EMBL" id="JAOPGA020001569">
    <property type="protein sequence ID" value="KAL0489570.1"/>
    <property type="molecule type" value="Genomic_DNA"/>
</dbReference>
<dbReference type="GO" id="GO:0031267">
    <property type="term" value="F:small GTPase binding"/>
    <property type="evidence" value="ECO:0007669"/>
    <property type="project" value="InterPro"/>
</dbReference>
<dbReference type="GO" id="GO:0005635">
    <property type="term" value="C:nuclear envelope"/>
    <property type="evidence" value="ECO:0007669"/>
    <property type="project" value="TreeGrafter"/>
</dbReference>
<evidence type="ECO:0000256" key="2">
    <source>
        <dbReference type="ARBA" id="ARBA00007991"/>
    </source>
</evidence>
<evidence type="ECO:0000256" key="3">
    <source>
        <dbReference type="ARBA" id="ARBA00022448"/>
    </source>
</evidence>
<dbReference type="InterPro" id="IPR001494">
    <property type="entry name" value="Importin-beta_N"/>
</dbReference>